<gene>
    <name evidence="8" type="ORF">METZ01_LOCUS174485</name>
</gene>
<dbReference type="EMBL" id="UINC01033021">
    <property type="protein sequence ID" value="SVB21631.1"/>
    <property type="molecule type" value="Genomic_DNA"/>
</dbReference>
<sequence>DIVLLVAGGLAAGVVNTLAGGGSLLTVPLLVLAGVPGNVANGSNRVGILASNASATAAFRRLGISGLSRTLPVLVPVAVGSLVGALLVARLADETFERAFGVLMVPVLLLSLRPPMLKHAERRVWSGPFTALVFLVVGLYGGAFQAGIGLLLMVALSRSGMDLVVANSVKVVVIMVVTVTALPLFIVGGRVDWGPALVLAAGFAVGGALGARLTVTRGASLIRPVMVAAVLALAARLLGLF</sequence>
<feature type="non-terminal residue" evidence="8">
    <location>
        <position position="1"/>
    </location>
</feature>
<evidence type="ECO:0000256" key="1">
    <source>
        <dbReference type="ARBA" id="ARBA00004651"/>
    </source>
</evidence>
<protein>
    <recommendedName>
        <fullName evidence="9">Membrane transporter protein</fullName>
    </recommendedName>
</protein>
<name>A0A382C7F6_9ZZZZ</name>
<feature type="transmembrane region" description="Helical" evidence="7">
    <location>
        <begin position="193"/>
        <end position="214"/>
    </location>
</feature>
<keyword evidence="6 7" id="KW-0472">Membrane</keyword>
<feature type="transmembrane region" description="Helical" evidence="7">
    <location>
        <begin position="168"/>
        <end position="187"/>
    </location>
</feature>
<keyword evidence="2" id="KW-0813">Transport</keyword>
<dbReference type="GO" id="GO:0005886">
    <property type="term" value="C:plasma membrane"/>
    <property type="evidence" value="ECO:0007669"/>
    <property type="project" value="UniProtKB-SubCell"/>
</dbReference>
<evidence type="ECO:0000256" key="4">
    <source>
        <dbReference type="ARBA" id="ARBA00022692"/>
    </source>
</evidence>
<dbReference type="PANTHER" id="PTHR30269">
    <property type="entry name" value="TRANSMEMBRANE PROTEIN YFCA"/>
    <property type="match status" value="1"/>
</dbReference>
<accession>A0A382C7F6</accession>
<evidence type="ECO:0000256" key="2">
    <source>
        <dbReference type="ARBA" id="ARBA00022448"/>
    </source>
</evidence>
<feature type="transmembrane region" description="Helical" evidence="7">
    <location>
        <begin position="99"/>
        <end position="117"/>
    </location>
</feature>
<keyword evidence="5 7" id="KW-1133">Transmembrane helix</keyword>
<evidence type="ECO:0000313" key="8">
    <source>
        <dbReference type="EMBL" id="SVB21631.1"/>
    </source>
</evidence>
<feature type="transmembrane region" description="Helical" evidence="7">
    <location>
        <begin position="129"/>
        <end position="156"/>
    </location>
</feature>
<proteinExistence type="predicted"/>
<evidence type="ECO:0008006" key="9">
    <source>
        <dbReference type="Google" id="ProtNLM"/>
    </source>
</evidence>
<dbReference type="Pfam" id="PF01925">
    <property type="entry name" value="TauE"/>
    <property type="match status" value="1"/>
</dbReference>
<keyword evidence="3" id="KW-1003">Cell membrane</keyword>
<organism evidence="8">
    <name type="scientific">marine metagenome</name>
    <dbReference type="NCBI Taxonomy" id="408172"/>
    <lineage>
        <taxon>unclassified sequences</taxon>
        <taxon>metagenomes</taxon>
        <taxon>ecological metagenomes</taxon>
    </lineage>
</organism>
<feature type="transmembrane region" description="Helical" evidence="7">
    <location>
        <begin position="221"/>
        <end position="239"/>
    </location>
</feature>
<keyword evidence="4 7" id="KW-0812">Transmembrane</keyword>
<dbReference type="InterPro" id="IPR002781">
    <property type="entry name" value="TM_pro_TauE-like"/>
</dbReference>
<reference evidence="8" key="1">
    <citation type="submission" date="2018-05" db="EMBL/GenBank/DDBJ databases">
        <authorList>
            <person name="Lanie J.A."/>
            <person name="Ng W.-L."/>
            <person name="Kazmierczak K.M."/>
            <person name="Andrzejewski T.M."/>
            <person name="Davidsen T.M."/>
            <person name="Wayne K.J."/>
            <person name="Tettelin H."/>
            <person name="Glass J.I."/>
            <person name="Rusch D."/>
            <person name="Podicherti R."/>
            <person name="Tsui H.-C.T."/>
            <person name="Winkler M.E."/>
        </authorList>
    </citation>
    <scope>NUCLEOTIDE SEQUENCE</scope>
</reference>
<evidence type="ECO:0000256" key="7">
    <source>
        <dbReference type="SAM" id="Phobius"/>
    </source>
</evidence>
<evidence type="ECO:0000256" key="3">
    <source>
        <dbReference type="ARBA" id="ARBA00022475"/>
    </source>
</evidence>
<dbReference type="AlphaFoldDB" id="A0A382C7F6"/>
<evidence type="ECO:0000256" key="6">
    <source>
        <dbReference type="ARBA" id="ARBA00023136"/>
    </source>
</evidence>
<evidence type="ECO:0000256" key="5">
    <source>
        <dbReference type="ARBA" id="ARBA00022989"/>
    </source>
</evidence>
<feature type="transmembrane region" description="Helical" evidence="7">
    <location>
        <begin position="73"/>
        <end position="92"/>
    </location>
</feature>
<dbReference type="PANTHER" id="PTHR30269:SF0">
    <property type="entry name" value="MEMBRANE TRANSPORTER PROTEIN YFCA-RELATED"/>
    <property type="match status" value="1"/>
</dbReference>
<dbReference type="InterPro" id="IPR052017">
    <property type="entry name" value="TSUP"/>
</dbReference>
<comment type="subcellular location">
    <subcellularLocation>
        <location evidence="1">Cell membrane</location>
        <topology evidence="1">Multi-pass membrane protein</topology>
    </subcellularLocation>
</comment>